<evidence type="ECO:0000313" key="11">
    <source>
        <dbReference type="Proteomes" id="UP000753961"/>
    </source>
</evidence>
<feature type="transmembrane region" description="Helical" evidence="8">
    <location>
        <begin position="328"/>
        <end position="347"/>
    </location>
</feature>
<feature type="transmembrane region" description="Helical" evidence="8">
    <location>
        <begin position="31"/>
        <end position="51"/>
    </location>
</feature>
<dbReference type="EMBL" id="JAHVHU010000007">
    <property type="protein sequence ID" value="MBY5958205.1"/>
    <property type="molecule type" value="Genomic_DNA"/>
</dbReference>
<dbReference type="AlphaFoldDB" id="A0A953HTM3"/>
<proteinExistence type="inferred from homology"/>
<comment type="subcellular location">
    <subcellularLocation>
        <location evidence="1">Cell membrane</location>
        <topology evidence="1">Multi-pass membrane protein</topology>
    </subcellularLocation>
    <subcellularLocation>
        <location evidence="7">Membrane</location>
        <topology evidence="7">Multi-pass membrane protein</topology>
    </subcellularLocation>
</comment>
<feature type="transmembrane region" description="Helical" evidence="8">
    <location>
        <begin position="298"/>
        <end position="322"/>
    </location>
</feature>
<feature type="transmembrane region" description="Helical" evidence="8">
    <location>
        <begin position="239"/>
        <end position="257"/>
    </location>
</feature>
<feature type="transmembrane region" description="Helical" evidence="8">
    <location>
        <begin position="6"/>
        <end position="24"/>
    </location>
</feature>
<evidence type="ECO:0000256" key="3">
    <source>
        <dbReference type="ARBA" id="ARBA00022475"/>
    </source>
</evidence>
<evidence type="ECO:0000313" key="10">
    <source>
        <dbReference type="EMBL" id="MBY5958205.1"/>
    </source>
</evidence>
<dbReference type="InterPro" id="IPR001750">
    <property type="entry name" value="ND/Mrp_TM"/>
</dbReference>
<comment type="similarity">
    <text evidence="2">Belongs to the CPA3 antiporters (TC 2.A.63) subunit D family.</text>
</comment>
<protein>
    <recommendedName>
        <fullName evidence="9">NADH:quinone oxidoreductase/Mrp antiporter transmembrane domain-containing protein</fullName>
    </recommendedName>
</protein>
<keyword evidence="5 8" id="KW-1133">Transmembrane helix</keyword>
<evidence type="ECO:0000256" key="2">
    <source>
        <dbReference type="ARBA" id="ARBA00005346"/>
    </source>
</evidence>
<dbReference type="RefSeq" id="WP_222579734.1">
    <property type="nucleotide sequence ID" value="NZ_JAHVHU010000007.1"/>
</dbReference>
<keyword evidence="4 7" id="KW-0812">Transmembrane</keyword>
<evidence type="ECO:0000256" key="5">
    <source>
        <dbReference type="ARBA" id="ARBA00022989"/>
    </source>
</evidence>
<dbReference type="Pfam" id="PF00361">
    <property type="entry name" value="Proton_antipo_M"/>
    <property type="match status" value="1"/>
</dbReference>
<evidence type="ECO:0000256" key="6">
    <source>
        <dbReference type="ARBA" id="ARBA00023136"/>
    </source>
</evidence>
<organism evidence="10 11">
    <name type="scientific">Membranihabitans marinus</name>
    <dbReference type="NCBI Taxonomy" id="1227546"/>
    <lineage>
        <taxon>Bacteria</taxon>
        <taxon>Pseudomonadati</taxon>
        <taxon>Bacteroidota</taxon>
        <taxon>Saprospiria</taxon>
        <taxon>Saprospirales</taxon>
        <taxon>Saprospiraceae</taxon>
        <taxon>Membranihabitans</taxon>
    </lineage>
</organism>
<evidence type="ECO:0000259" key="9">
    <source>
        <dbReference type="Pfam" id="PF00361"/>
    </source>
</evidence>
<feature type="transmembrane region" description="Helical" evidence="8">
    <location>
        <begin position="162"/>
        <end position="183"/>
    </location>
</feature>
<evidence type="ECO:0000256" key="8">
    <source>
        <dbReference type="SAM" id="Phobius"/>
    </source>
</evidence>
<sequence>MTQLIFLPILFQACIAVLLLFFFGKVKIQKIISIAGSALNLAVAGGVFYVVRLEGSMAVQAGNWQAPFGITFVADTLAVTMVLLTAIVGFAVSIFSAYTLSGNRIRFGYFPVFHFLMMGLCGSFLTGDLFNMYVWFEITIITSFVLLTLGNEKEQLEGAVKYFAMNMLASLIFLTALGILYGLTGTLNMADLSGKLMAIENRGLVNVCALFFFFGFGIKAALFPMYFWLPDSYHTPPTAVTAVFAGLLTKVAVYALIRVFSLVFIPEAFFNNLFLIVGAFTILSGGIGSLVQNNIRKVFSYLIICHIGYMIIGLGLFTQAALAGMMFYLIHDIIIKTNLFLMSGMIIKIKGSTDIRQLGDIYNDHPRIALLFAISLFSVIGIPPLSGFWPKISLIWGGIEKSDYLSVGFILFGSFITLMAVARIWSKVFWKSSTVTAPPNAPLFFDQLSKRRRFWILFPVGFLSVVTLYIGFGADNIHLIASRIAEDLINVDAYIELVLGK</sequence>
<feature type="domain" description="NADH:quinone oxidoreductase/Mrp antiporter transmembrane" evidence="9">
    <location>
        <begin position="127"/>
        <end position="417"/>
    </location>
</feature>
<feature type="transmembrane region" description="Helical" evidence="8">
    <location>
        <begin position="71"/>
        <end position="95"/>
    </location>
</feature>
<feature type="transmembrane region" description="Helical" evidence="8">
    <location>
        <begin position="269"/>
        <end position="291"/>
    </location>
</feature>
<reference evidence="10" key="1">
    <citation type="submission" date="2021-06" db="EMBL/GenBank/DDBJ databases">
        <title>44 bacteria genomes isolated from Dapeng, Shenzhen.</title>
        <authorList>
            <person name="Zheng W."/>
            <person name="Yu S."/>
            <person name="Huang Y."/>
        </authorList>
    </citation>
    <scope>NUCLEOTIDE SEQUENCE</scope>
    <source>
        <strain evidence="10">DP5N28-2</strain>
    </source>
</reference>
<keyword evidence="6 8" id="KW-0472">Membrane</keyword>
<feature type="transmembrane region" description="Helical" evidence="8">
    <location>
        <begin position="404"/>
        <end position="425"/>
    </location>
</feature>
<dbReference type="InterPro" id="IPR003918">
    <property type="entry name" value="NADH_UbQ_OxRdtase"/>
</dbReference>
<name>A0A953HTM3_9BACT</name>
<dbReference type="PANTHER" id="PTHR42703">
    <property type="entry name" value="NADH DEHYDROGENASE"/>
    <property type="match status" value="1"/>
</dbReference>
<dbReference type="Proteomes" id="UP000753961">
    <property type="component" value="Unassembled WGS sequence"/>
</dbReference>
<evidence type="ECO:0000256" key="4">
    <source>
        <dbReference type="ARBA" id="ARBA00022692"/>
    </source>
</evidence>
<feature type="transmembrane region" description="Helical" evidence="8">
    <location>
        <begin position="132"/>
        <end position="150"/>
    </location>
</feature>
<keyword evidence="3" id="KW-1003">Cell membrane</keyword>
<keyword evidence="11" id="KW-1185">Reference proteome</keyword>
<feature type="transmembrane region" description="Helical" evidence="8">
    <location>
        <begin position="454"/>
        <end position="472"/>
    </location>
</feature>
<feature type="transmembrane region" description="Helical" evidence="8">
    <location>
        <begin position="368"/>
        <end position="389"/>
    </location>
</feature>
<dbReference type="GO" id="GO:0005886">
    <property type="term" value="C:plasma membrane"/>
    <property type="evidence" value="ECO:0007669"/>
    <property type="project" value="UniProtKB-SubCell"/>
</dbReference>
<feature type="transmembrane region" description="Helical" evidence="8">
    <location>
        <begin position="203"/>
        <end position="227"/>
    </location>
</feature>
<dbReference type="GO" id="GO:0042773">
    <property type="term" value="P:ATP synthesis coupled electron transport"/>
    <property type="evidence" value="ECO:0007669"/>
    <property type="project" value="InterPro"/>
</dbReference>
<comment type="caution">
    <text evidence="10">The sequence shown here is derived from an EMBL/GenBank/DDBJ whole genome shotgun (WGS) entry which is preliminary data.</text>
</comment>
<evidence type="ECO:0000256" key="1">
    <source>
        <dbReference type="ARBA" id="ARBA00004651"/>
    </source>
</evidence>
<feature type="transmembrane region" description="Helical" evidence="8">
    <location>
        <begin position="107"/>
        <end position="126"/>
    </location>
</feature>
<gene>
    <name evidence="10" type="ORF">KUV50_08695</name>
</gene>
<evidence type="ECO:0000256" key="7">
    <source>
        <dbReference type="RuleBase" id="RU000320"/>
    </source>
</evidence>
<dbReference type="InterPro" id="IPR050586">
    <property type="entry name" value="CPA3_Na-H_Antiporter_D"/>
</dbReference>
<dbReference type="PRINTS" id="PR01437">
    <property type="entry name" value="NUOXDRDTASE4"/>
</dbReference>
<accession>A0A953HTM3</accession>
<dbReference type="GO" id="GO:0008137">
    <property type="term" value="F:NADH dehydrogenase (ubiquinone) activity"/>
    <property type="evidence" value="ECO:0007669"/>
    <property type="project" value="InterPro"/>
</dbReference>
<dbReference type="PANTHER" id="PTHR42703:SF1">
    <property type="entry name" value="NA(+)_H(+) ANTIPORTER SUBUNIT D1"/>
    <property type="match status" value="1"/>
</dbReference>